<sequence length="121" mass="13678">MKLFACLKCLKTSGLTSSLTFFVGTKNVKRCGLCGKKFQLVPKDSAWLFKTIKDMASMAMRNACNATVPHAPHRGYHEYGIMFNPAGRVGCNCTHKAHEFLESVLILFSEPRKLKKILRRR</sequence>
<accession>A0A1G2K7N0</accession>
<dbReference type="EMBL" id="MHQC01000009">
    <property type="protein sequence ID" value="OGZ95464.1"/>
    <property type="molecule type" value="Genomic_DNA"/>
</dbReference>
<comment type="caution">
    <text evidence="1">The sequence shown here is derived from an EMBL/GenBank/DDBJ whole genome shotgun (WGS) entry which is preliminary data.</text>
</comment>
<dbReference type="AlphaFoldDB" id="A0A1G2K7N0"/>
<gene>
    <name evidence="1" type="ORF">A2633_03620</name>
</gene>
<protein>
    <submittedName>
        <fullName evidence="1">Uncharacterized protein</fullName>
    </submittedName>
</protein>
<evidence type="ECO:0000313" key="1">
    <source>
        <dbReference type="EMBL" id="OGZ95464.1"/>
    </source>
</evidence>
<name>A0A1G2K7N0_9BACT</name>
<organism evidence="1 2">
    <name type="scientific">Candidatus Sungbacteria bacterium RIFCSPHIGHO2_01_FULL_47_32</name>
    <dbReference type="NCBI Taxonomy" id="1802264"/>
    <lineage>
        <taxon>Bacteria</taxon>
        <taxon>Candidatus Sungiibacteriota</taxon>
    </lineage>
</organism>
<proteinExistence type="predicted"/>
<evidence type="ECO:0000313" key="2">
    <source>
        <dbReference type="Proteomes" id="UP000177152"/>
    </source>
</evidence>
<dbReference type="Proteomes" id="UP000177152">
    <property type="component" value="Unassembled WGS sequence"/>
</dbReference>
<reference evidence="1 2" key="1">
    <citation type="journal article" date="2016" name="Nat. Commun.">
        <title>Thousands of microbial genomes shed light on interconnected biogeochemical processes in an aquifer system.</title>
        <authorList>
            <person name="Anantharaman K."/>
            <person name="Brown C.T."/>
            <person name="Hug L.A."/>
            <person name="Sharon I."/>
            <person name="Castelle C.J."/>
            <person name="Probst A.J."/>
            <person name="Thomas B.C."/>
            <person name="Singh A."/>
            <person name="Wilkins M.J."/>
            <person name="Karaoz U."/>
            <person name="Brodie E.L."/>
            <person name="Williams K.H."/>
            <person name="Hubbard S.S."/>
            <person name="Banfield J.F."/>
        </authorList>
    </citation>
    <scope>NUCLEOTIDE SEQUENCE [LARGE SCALE GENOMIC DNA]</scope>
</reference>